<protein>
    <submittedName>
        <fullName evidence="4">Sushi, von Willebrand factor type A, EGF and pentraxin domain-containing protein 1-like</fullName>
    </submittedName>
</protein>
<dbReference type="GeneID" id="111105072"/>
<sequence>MVYVKSSAGTTNTSNQVIVSVAEGTPCVDLGQSQRDYLMVSSTQIQPNGEVTFNCSLPRFINSASSPMECILNGSAWHGTKRAECRDTSAPKISGCPPNVTLPKYSLIRHNRPYVTDNFGIKSFEVSPRNANTTLVLEEHSESITYTATDFNGNSALCTFVVNVEDEEPPKVTCPSAKTEHVVDAENWSFVLKPAEVVVSDNMDSSPTVIFSPESLTISAAFIGSTREITVTVTDRSGLKDQCKVQVYTAAAPCSPYSLAKPVNGSKNCTSTENGYMCILQCDKSYVFYDDPGTYTKTRYCSIGGSWPVHVSACIPGYEIDLSLYSNLIRAKCGRRARITRSKEKRSVRFDLVIRACKLDVIQHFGSSYQLL</sequence>
<evidence type="ECO:0000313" key="4">
    <source>
        <dbReference type="RefSeq" id="XP_022294953.1"/>
    </source>
</evidence>
<proteinExistence type="predicted"/>
<dbReference type="RefSeq" id="XP_022294953.1">
    <property type="nucleotide sequence ID" value="XM_022439245.1"/>
</dbReference>
<dbReference type="OrthoDB" id="6287073at2759"/>
<dbReference type="PANTHER" id="PTHR24273">
    <property type="entry name" value="FI04643P-RELATED"/>
    <property type="match status" value="1"/>
</dbReference>
<gene>
    <name evidence="4" type="primary">LOC111105072</name>
</gene>
<evidence type="ECO:0000256" key="1">
    <source>
        <dbReference type="ARBA" id="ARBA00022737"/>
    </source>
</evidence>
<name>A0A8B8AW79_CRAVI</name>
<keyword evidence="1" id="KW-0677">Repeat</keyword>
<dbReference type="Proteomes" id="UP000694844">
    <property type="component" value="Chromosome 7"/>
</dbReference>
<accession>A0A8B8AW79</accession>
<evidence type="ECO:0000259" key="2">
    <source>
        <dbReference type="PROSITE" id="PS50825"/>
    </source>
</evidence>
<feature type="domain" description="HYR" evidence="2">
    <location>
        <begin position="86"/>
        <end position="166"/>
    </location>
</feature>
<dbReference type="PANTHER" id="PTHR24273:SF32">
    <property type="entry name" value="HYALIN"/>
    <property type="match status" value="1"/>
</dbReference>
<keyword evidence="3" id="KW-1185">Reference proteome</keyword>
<dbReference type="InterPro" id="IPR003410">
    <property type="entry name" value="HYR_dom"/>
</dbReference>
<dbReference type="PROSITE" id="PS50825">
    <property type="entry name" value="HYR"/>
    <property type="match status" value="1"/>
</dbReference>
<dbReference type="KEGG" id="cvn:111105072"/>
<evidence type="ECO:0000313" key="3">
    <source>
        <dbReference type="Proteomes" id="UP000694844"/>
    </source>
</evidence>
<dbReference type="Pfam" id="PF02494">
    <property type="entry name" value="HYR"/>
    <property type="match status" value="2"/>
</dbReference>
<dbReference type="AlphaFoldDB" id="A0A8B8AW79"/>
<organism evidence="3 4">
    <name type="scientific">Crassostrea virginica</name>
    <name type="common">Eastern oyster</name>
    <dbReference type="NCBI Taxonomy" id="6565"/>
    <lineage>
        <taxon>Eukaryota</taxon>
        <taxon>Metazoa</taxon>
        <taxon>Spiralia</taxon>
        <taxon>Lophotrochozoa</taxon>
        <taxon>Mollusca</taxon>
        <taxon>Bivalvia</taxon>
        <taxon>Autobranchia</taxon>
        <taxon>Pteriomorphia</taxon>
        <taxon>Ostreida</taxon>
        <taxon>Ostreoidea</taxon>
        <taxon>Ostreidae</taxon>
        <taxon>Crassostrea</taxon>
    </lineage>
</organism>
<reference evidence="4" key="1">
    <citation type="submission" date="2025-08" db="UniProtKB">
        <authorList>
            <consortium name="RefSeq"/>
        </authorList>
    </citation>
    <scope>IDENTIFICATION</scope>
    <source>
        <tissue evidence="4">Whole sample</tissue>
    </source>
</reference>